<dbReference type="EMBL" id="AP024564">
    <property type="protein sequence ID" value="BCU08420.1"/>
    <property type="molecule type" value="Genomic_DNA"/>
</dbReference>
<feature type="region of interest" description="Disordered" evidence="1">
    <location>
        <begin position="113"/>
        <end position="180"/>
    </location>
</feature>
<evidence type="ECO:0000256" key="1">
    <source>
        <dbReference type="SAM" id="MobiDB-lite"/>
    </source>
</evidence>
<proteinExistence type="predicted"/>
<dbReference type="RefSeq" id="WP_213381894.1">
    <property type="nucleotide sequence ID" value="NZ_AP024564.1"/>
</dbReference>
<name>A0ABM7QRL6_9GAMM</name>
<evidence type="ECO:0000313" key="3">
    <source>
        <dbReference type="Proteomes" id="UP000680679"/>
    </source>
</evidence>
<keyword evidence="2" id="KW-0614">Plasmid</keyword>
<organism evidence="2 3">
    <name type="scientific">Allochromatium tepidum</name>
    <dbReference type="NCBI Taxonomy" id="553982"/>
    <lineage>
        <taxon>Bacteria</taxon>
        <taxon>Pseudomonadati</taxon>
        <taxon>Pseudomonadota</taxon>
        <taxon>Gammaproteobacteria</taxon>
        <taxon>Chromatiales</taxon>
        <taxon>Chromatiaceae</taxon>
        <taxon>Allochromatium</taxon>
    </lineage>
</organism>
<accession>A0ABM7QRL6</accession>
<dbReference type="Proteomes" id="UP000680679">
    <property type="component" value="Plasmid pAt1"/>
</dbReference>
<feature type="compositionally biased region" description="Low complexity" evidence="1">
    <location>
        <begin position="171"/>
        <end position="180"/>
    </location>
</feature>
<gene>
    <name evidence="2" type="ORF">Atep_30970</name>
</gene>
<geneLocation type="plasmid" evidence="2 3">
    <name>pAt1</name>
</geneLocation>
<sequence>MDFQKNAAIENDVLAALNAKTFARINCSDIAQRHGVHRSRVSRVVSRLCRNGQIEMGGCRWGYYRLKADERASLAEAVIALEAKVSGLEATVSAQLMQIQALLEQTLSNVVPTAQAESASPSPPPESAITLSDDAPSEPEVQPEQAVSVSSETDVEATQPPQQSLDFVSPDAPATDTTGTDFADQAARHAATKRNGAEIPYEKVLELFRDHLPMLPQPYTVSRARQKAIRLRWDDAQKVGYFDEFATPDGPIAAGLCFFDNFFLLVSRCPFLIGKKAQWRADFDWLMKPNNFIKVLEGNYVEKPHEGGAVAIATFNDNDRQIVANIVTTYGKAAVDTAASELIRRGEQPTTKSVLQHLKRQKSDEDTLRDLIRDYPGMEEYLERTGRLTPSSVSGAIDPNGCIEAEYSCEPAGT</sequence>
<evidence type="ECO:0000313" key="2">
    <source>
        <dbReference type="EMBL" id="BCU08420.1"/>
    </source>
</evidence>
<protein>
    <submittedName>
        <fullName evidence="2">Uncharacterized protein</fullName>
    </submittedName>
</protein>
<keyword evidence="3" id="KW-1185">Reference proteome</keyword>
<reference evidence="2 3" key="1">
    <citation type="submission" date="2021-04" db="EMBL/GenBank/DDBJ databases">
        <title>Complete genome sequencing of Allochromatium tepidum strain NZ.</title>
        <authorList>
            <person name="Tsukatani Y."/>
            <person name="Mori H."/>
        </authorList>
    </citation>
    <scope>NUCLEOTIDE SEQUENCE [LARGE SCALE GENOMIC DNA]</scope>
    <source>
        <strain evidence="2 3">NZ</strain>
        <plasmid evidence="2 3">pAt1</plasmid>
    </source>
</reference>